<sequence length="3425" mass="392941">MSWQLYHVSAFIRTTADTRHFQQKVDGNIDKAGRQVETLHTVGQVPFDFANVQRCITSVLMNFPPEVTRTIHKPEKAGYFQSTRVKSAGVVGASDIRQRLPFNMSSAEEELKMTTEDAGRGRGQKKKKFLVKKKRLIDGDGNMAELKRKRRGSSRRKLMEKLQTAETPVKSSKDVEDLLGASVEVVELSPDLDNDVTSANGGEQEVVFEFEEDSATGFGESGSETTHEIMNETEAKKVTDMTSQIAHALKMSQLQSQVEYQQDMKKLQGKYNLDVCLPDLPEVKTAKMATKLASKVDCLLVAIPLTFEVSCPCNNHERDFRVVIARVPFYLLRHFVFMLRIASQQTMHDKTSYDRDQRHASVKAEYQQGLKEVRNQFKGFQKLPYDELAEVKRAQKAAELSDKKYKREWEEEKSLLFYPVPLTPQYVANTSAQRNQSDHEYKRRLPQTLQSFQYDPTKTDYYKIIQDNLKIKSDKEYRAAFERSKAAGYTPLPYTSEMARFKALYSVSNYNAYTAYARKLWEHYHLVVPIPIIEKAVETAKMTSDKWYKAEFRRDCIGKSGPADIINYPQLQQAKKAAGLASQVAYRKEADKAKTIYTMPPDAPELLKAKAVADFSDSKYKKQRAQTIAEFKGFQKMDPKEHPVVQMAARSAQLLDQKSYTEDWDLDKQQVYYPVHVTPGYEAASEAMKTQSEKEYKKQFEKDKTQNVYDVTDTQRYDDMKQAEGVTSDVKYQEGYRKSRGSLTPISETPEMLISKELKPVLSKKAYCEKSKEIRQNVNVGPDGQEIAHAISSQKQVSQQAYKGDYRRNMLGKAPFDPESAYPEHEVHKQASKLVSKPEYTKDAEKTRHIHQLPPDSPEFVRAKRSALNLSDVEYKKQKKETVKKFRGFQTMDSQEHPVVQQANKAADLLSERSYKEDWEYDKQMICYPAHITAQYKAAADVKKAHSDKIYKKEFEKGKDKHQFKETDTARYKDLKELQTKSSEVLYKEEYEKNKGRNFTEIPETAEMALSKELRPVQSKKLYSEESKEMLKNVKIGPDVQEISHAVSAQELASPSPYKREYKENIVGKGPNDPAIGYPEHEHHRRASELASSTEYQKDAERALGSHTIPADAPEFVRAKESAKIASDVSESLEYQKQRREVIDNYRGFQTMDSKEHPVVQQGIKAAELRSNAAYKEDWEYDKQNIYYPVHITPGYEAVADAQKIQSGVMYKEDFEKEKDKNRFDVTDTDHYRRMKEADKTSSDIKYKEEYEKNKGRNFTEIPETAEMALSKELRPVQSKKLYSEESKEMLKNVKIGADVQEISHAVSAQELASPSPYKREYKENIVGKGPSDPAIGYPEHEHHRRASELASSTEYQKDAERALGSYTIPAVAPEFVRAKESAKIASDVSESLEYQKQRREVIDNYRGFQTMDSKEHPVVQQGIKAAELSSNVSERVVYKEDFEKEKDKNRFDVTDTDHYRRMKEADKTSSDIKYKEEYEKNKGRNFTEIPETAEMALSKELRPVQSKKLYSEESKEMLKNVKIGADVQEISHAVSAQELASPSPYKREYKENIVGKGPSDPAIGYPEHEHHRRASELASSTEYQKDAERALGSYTIPADAPEFVRAKESAKIASDVSESLEYQKQRREVIDNYRGFQTMDSKEHPVVQQGIKAAELSSNVSERVVYKEDFEKEKDKNRFDVTDTDHYRRMKEADKTSSDIKYKEEYEKNKGRNFTEIPETAEMALSKELRPVQSKKLYSEESKEMLKNVKIGADVQEISHAVSAQELASPSPYKREYKENIVGKGPSDPAIGYPEHEHHRRASELASSTEYQKDAERALGSYTIPADAPEFVRAKESAKIASDVSESLEYQKQRREVIDNYRGFQTMDSKEHPVVQQGIKAAELSSNVSERVVYKEDFEKEKDKNRFDVTDTDHYRRMKEADKTSSDIKYKEEYEKNKGRNFTEIPETAEMALSKELRPVQSKKLYSEESKEMLKNVKIGADVQEISHAVSAQELASPSPYKREYKENIVGKGPSDPAIGYPEHEHHRRASELASSTEYQKDAERALGSYTIPADAPEFVRAKESAKIASDVSESLEYQKQRREVIDNYRGFQTMDSKEHPVVQQGIKAAELSSNVSERVVYKEDFEKEKDKNRFDVTDTDHYRRMKEADKTSSDIKYKEEYEKNKGRNFTEIPETAEMALSKELRPVQSKKLYSEESKEMLKNVKIGADVQEISHAVSAQELASPSPYKREYKENIVGKGPSDPAIGYPEHEHHRRASELASSTEYQKDAERALGSYTIPADAPEFVRAKESAKIASDLEYQKQRREVIDNYRGFQTMDSKEHPVVQQGIKAAELSSNAAYKEDWEYDKQNIYYPVHITPGYEAGADVQKIQSGVVYKEDFEKEKDKNRFDVTDTDHYRRMKEADKTSSDIKYKEEYEKNKGRNFTEIPETAEMALSKELRPVQSKKLYSEESKEMLKNVKIGADVQEISHAVSAQELASPSPYKREYKENIVGKGPSDPAIGYPEHEHHRRASELASSTEYQKDAERALGSYTIPADAPEFVRAKESAKIASDVSESLEYQKQRREVIDNYRGFQTMDSKEHPVVQQGIKAAELSSNVSERVVYKEDFEKEKDKNRFDITDTDHYRRMKEADKTSSDIKYKEEYEKNKGRNFTEIPETAEMALSKELRPVQSKKLYSEESKEMLKNVKIGADVQEISHAVSAQELASPSPYKREYKENIVGKGPSDPAIGYPEHEHHRRASELASSTEYQKDAERALGSYTIPADAPEFVRAKESAKIASDVSESLEYQKQRREVIDNYRGFQTMDSKEHPVVQQGIKAAELSSNVSERVVYKEDFEKEKDKNRFDVTDTDHYRRMKEADKTSSDIKYKEEYEKNKGRNFTEIPETAEMALSKELRPVQSKKLYSEESKEMLKNVKIGADVQEISHAVSAQELASPSPYKREYKENIVGKGPNDPAIGYPEHEHHRRASELASSTEYQKDAERALGSYTIPADAPEFVRAKESAKIASDVSESLEYQKQRREVIDNYRGFQTMDSKEHPVVQQGIKAAELSSNVSERVVYKEDFEKEKDKNRFDVTDTDHYRRMKEADKTSSDIKYKEEYEKNKGRNFTEIPETAEMALSKELRPVQSKKLYSEESKEMLKNVKIGPDVQEISHAVSAQELASPSPYKREYKENIVGKGPSDPAIGYPEHEHHRRASELASSTEYQKDAERALGSYTIPADAPEFVRAKESAKIASDVSESLEYQKQRREVIDNYRGFQTMDSKEHPVVQQGIKAAELSSNAAYKEDWEYDKQNIYYPVHITPGYEAGADVQKIQSGIVYKEDFEKEKDKNRFDVTDTDHYRTMKEADKTSSDIKYKEEYEKNKGRNFTEIPETAEMALSKELRPVQSKKLYSEESKEMLKNVKIGAGKTFHAGLILPDIFC</sequence>
<proteinExistence type="predicted"/>
<evidence type="ECO:0008006" key="6">
    <source>
        <dbReference type="Google" id="ProtNLM"/>
    </source>
</evidence>
<keyword evidence="5" id="KW-1185">Reference proteome</keyword>
<dbReference type="SMART" id="SM00227">
    <property type="entry name" value="NEBU"/>
    <property type="match status" value="73"/>
</dbReference>
<organism evidence="4 5">
    <name type="scientific">Clavelina lepadiformis</name>
    <name type="common">Light-bulb sea squirt</name>
    <name type="synonym">Ascidia lepadiformis</name>
    <dbReference type="NCBI Taxonomy" id="159417"/>
    <lineage>
        <taxon>Eukaryota</taxon>
        <taxon>Metazoa</taxon>
        <taxon>Chordata</taxon>
        <taxon>Tunicata</taxon>
        <taxon>Ascidiacea</taxon>
        <taxon>Aplousobranchia</taxon>
        <taxon>Clavelinidae</taxon>
        <taxon>Clavelina</taxon>
    </lineage>
</organism>
<feature type="region of interest" description="Disordered" evidence="3">
    <location>
        <begin position="1558"/>
        <end position="1582"/>
    </location>
</feature>
<dbReference type="Proteomes" id="UP001642483">
    <property type="component" value="Unassembled WGS sequence"/>
</dbReference>
<evidence type="ECO:0000313" key="4">
    <source>
        <dbReference type="EMBL" id="CAK8679335.1"/>
    </source>
</evidence>
<feature type="region of interest" description="Disordered" evidence="3">
    <location>
        <begin position="150"/>
        <end position="171"/>
    </location>
</feature>
<evidence type="ECO:0000256" key="2">
    <source>
        <dbReference type="ARBA" id="ARBA00023203"/>
    </source>
</evidence>
<keyword evidence="1" id="KW-0677">Repeat</keyword>
<dbReference type="InterPro" id="IPR000900">
    <property type="entry name" value="Nebulin_repeat"/>
</dbReference>
<feature type="region of interest" description="Disordered" evidence="3">
    <location>
        <begin position="816"/>
        <end position="838"/>
    </location>
</feature>
<feature type="region of interest" description="Disordered" evidence="3">
    <location>
        <begin position="2498"/>
        <end position="2522"/>
    </location>
</feature>
<evidence type="ECO:0000256" key="1">
    <source>
        <dbReference type="ARBA" id="ARBA00022737"/>
    </source>
</evidence>
<dbReference type="Pfam" id="PF00880">
    <property type="entry name" value="Nebulin"/>
    <property type="match status" value="2"/>
</dbReference>
<reference evidence="4 5" key="1">
    <citation type="submission" date="2024-02" db="EMBL/GenBank/DDBJ databases">
        <authorList>
            <person name="Daric V."/>
            <person name="Darras S."/>
        </authorList>
    </citation>
    <scope>NUCLEOTIDE SEQUENCE [LARGE SCALE GENOMIC DNA]</scope>
</reference>
<dbReference type="PANTHER" id="PTHR11039">
    <property type="entry name" value="NEBULIN"/>
    <property type="match status" value="1"/>
</dbReference>
<dbReference type="PROSITE" id="PS51216">
    <property type="entry name" value="NEBULIN"/>
    <property type="match status" value="26"/>
</dbReference>
<gene>
    <name evidence="4" type="ORF">CVLEPA_LOCUS9583</name>
</gene>
<dbReference type="EMBL" id="CAWYQH010000057">
    <property type="protein sequence ID" value="CAK8679335.1"/>
    <property type="molecule type" value="Genomic_DNA"/>
</dbReference>
<feature type="region of interest" description="Disordered" evidence="3">
    <location>
        <begin position="1786"/>
        <end position="1810"/>
    </location>
</feature>
<name>A0ABP0FLN5_CLALP</name>
<comment type="caution">
    <text evidence="4">The sequence shown here is derived from an EMBL/GenBank/DDBJ whole genome shotgun (WGS) entry which is preliminary data.</text>
</comment>
<protein>
    <recommendedName>
        <fullName evidence="6">Nebulin</fullName>
    </recommendedName>
</protein>
<accession>A0ABP0FLN5</accession>
<dbReference type="InterPro" id="IPR055297">
    <property type="entry name" value="NEBU/NEBL"/>
</dbReference>
<feature type="region of interest" description="Disordered" evidence="3">
    <location>
        <begin position="2953"/>
        <end position="2978"/>
    </location>
</feature>
<evidence type="ECO:0000256" key="3">
    <source>
        <dbReference type="SAM" id="MobiDB-lite"/>
    </source>
</evidence>
<dbReference type="PANTHER" id="PTHR11039:SF64">
    <property type="entry name" value="NEBULIN-RELATED-ANCHORING PROTEIN-LIKE"/>
    <property type="match status" value="1"/>
</dbReference>
<keyword evidence="2" id="KW-0009">Actin-binding</keyword>
<evidence type="ECO:0000313" key="5">
    <source>
        <dbReference type="Proteomes" id="UP001642483"/>
    </source>
</evidence>